<dbReference type="Proteomes" id="UP001363151">
    <property type="component" value="Unassembled WGS sequence"/>
</dbReference>
<dbReference type="EMBL" id="JBBJCI010000287">
    <property type="protein sequence ID" value="KAK7235989.1"/>
    <property type="molecule type" value="Genomic_DNA"/>
</dbReference>
<comment type="caution">
    <text evidence="2">The sequence shown here is derived from an EMBL/GenBank/DDBJ whole genome shotgun (WGS) entry which is preliminary data.</text>
</comment>
<feature type="region of interest" description="Disordered" evidence="1">
    <location>
        <begin position="398"/>
        <end position="417"/>
    </location>
</feature>
<evidence type="ECO:0008006" key="4">
    <source>
        <dbReference type="Google" id="ProtNLM"/>
    </source>
</evidence>
<gene>
    <name evidence="2" type="ORF">SO694_00062112</name>
</gene>
<dbReference type="PANTHER" id="PTHR46599">
    <property type="entry name" value="PIGGYBAC TRANSPOSABLE ELEMENT-DERIVED PROTEIN 4"/>
    <property type="match status" value="1"/>
</dbReference>
<dbReference type="PANTHER" id="PTHR46599:SF3">
    <property type="entry name" value="PIGGYBAC TRANSPOSABLE ELEMENT-DERIVED PROTEIN 4"/>
    <property type="match status" value="1"/>
</dbReference>
<proteinExistence type="predicted"/>
<feature type="region of interest" description="Disordered" evidence="1">
    <location>
        <begin position="1"/>
        <end position="54"/>
    </location>
</feature>
<keyword evidence="3" id="KW-1185">Reference proteome</keyword>
<organism evidence="2 3">
    <name type="scientific">Aureococcus anophagefferens</name>
    <name type="common">Harmful bloom alga</name>
    <dbReference type="NCBI Taxonomy" id="44056"/>
    <lineage>
        <taxon>Eukaryota</taxon>
        <taxon>Sar</taxon>
        <taxon>Stramenopiles</taxon>
        <taxon>Ochrophyta</taxon>
        <taxon>Pelagophyceae</taxon>
        <taxon>Pelagomonadales</taxon>
        <taxon>Pelagomonadaceae</taxon>
        <taxon>Aureococcus</taxon>
    </lineage>
</organism>
<feature type="compositionally biased region" description="Acidic residues" evidence="1">
    <location>
        <begin position="26"/>
        <end position="47"/>
    </location>
</feature>
<reference evidence="2 3" key="1">
    <citation type="submission" date="2024-03" db="EMBL/GenBank/DDBJ databases">
        <title>Aureococcus anophagefferens CCMP1851 and Kratosvirus quantuckense: Draft genome of a second virus-susceptible host strain in the model system.</title>
        <authorList>
            <person name="Chase E."/>
            <person name="Truchon A.R."/>
            <person name="Schepens W."/>
            <person name="Wilhelm S.W."/>
        </authorList>
    </citation>
    <scope>NUCLEOTIDE SEQUENCE [LARGE SCALE GENOMIC DNA]</scope>
    <source>
        <strain evidence="2 3">CCMP1851</strain>
    </source>
</reference>
<name>A0ABR1FR66_AURAN</name>
<accession>A0ABR1FR66</accession>
<evidence type="ECO:0000313" key="2">
    <source>
        <dbReference type="EMBL" id="KAK7235989.1"/>
    </source>
</evidence>
<evidence type="ECO:0000313" key="3">
    <source>
        <dbReference type="Proteomes" id="UP001363151"/>
    </source>
</evidence>
<sequence>MRSEVVPRVLSRLAAPPHADEPQPVDSDEDSKESDVDEDVVDEEAGAEAEGVPAADRSWRASMNWGNDLGDKPSARAYFERFFPVGMLGSIVTATGDNMRQGRKKPDRAELLQLFGYIMAIRFEEILGALRLCNYTQDDRTAGGGCRCASSWAPSTTSWAHASRPASTSGVDESMSAWKGLDAKADDGMAHVQKIARKPKGVGAEIMGVSDVETGILMQIELVEGRHSKRAKLYDKDYPKGTGAINGHYFMGVVKTAHSGFPMKHPGPRRRRDGRGDATTLTTPTRPRRRVAALMWFDVGKSKSTGKATGQRKPLCVNHCYAGAGSIDRHNHLRQGRHSLALELAWDTACWWHRVFATLLGMCVVNAYLAYCHWHPDGEDMGLKAFTQAVALHLLRGGDEAPRAAPPRPQTEGRAKSWNRCIVQGPKRLELTEST</sequence>
<evidence type="ECO:0000256" key="1">
    <source>
        <dbReference type="SAM" id="MobiDB-lite"/>
    </source>
</evidence>
<protein>
    <recommendedName>
        <fullName evidence="4">PiggyBac transposable element-derived protein domain-containing protein</fullName>
    </recommendedName>
</protein>
<feature type="region of interest" description="Disordered" evidence="1">
    <location>
        <begin position="260"/>
        <end position="284"/>
    </location>
</feature>